<keyword evidence="1" id="KW-0472">Membrane</keyword>
<sequence>MKFIYIHFLFYFMIFKLICAYKDIKITEINYYKE</sequence>
<proteinExistence type="predicted"/>
<feature type="transmembrane region" description="Helical" evidence="1">
    <location>
        <begin position="6"/>
        <end position="24"/>
    </location>
</feature>
<protein>
    <submittedName>
        <fullName evidence="2">Uncharacterized protein</fullName>
    </submittedName>
</protein>
<reference evidence="2" key="1">
    <citation type="journal article" date="2020" name="Nature">
        <title>Giant virus diversity and host interactions through global metagenomics.</title>
        <authorList>
            <person name="Schulz F."/>
            <person name="Roux S."/>
            <person name="Paez-Espino D."/>
            <person name="Jungbluth S."/>
            <person name="Walsh D.A."/>
            <person name="Denef V.J."/>
            <person name="McMahon K.D."/>
            <person name="Konstantinidis K.T."/>
            <person name="Eloe-Fadrosh E.A."/>
            <person name="Kyrpides N.C."/>
            <person name="Woyke T."/>
        </authorList>
    </citation>
    <scope>NUCLEOTIDE SEQUENCE</scope>
    <source>
        <strain evidence="2">GVMAG-M-3300025880-75</strain>
    </source>
</reference>
<keyword evidence="1" id="KW-1133">Transmembrane helix</keyword>
<organism evidence="2">
    <name type="scientific">viral metagenome</name>
    <dbReference type="NCBI Taxonomy" id="1070528"/>
    <lineage>
        <taxon>unclassified sequences</taxon>
        <taxon>metagenomes</taxon>
        <taxon>organismal metagenomes</taxon>
    </lineage>
</organism>
<dbReference type="AlphaFoldDB" id="A0A6C0JBK2"/>
<evidence type="ECO:0000313" key="2">
    <source>
        <dbReference type="EMBL" id="QHU02181.1"/>
    </source>
</evidence>
<keyword evidence="1" id="KW-0812">Transmembrane</keyword>
<accession>A0A6C0JBK2</accession>
<evidence type="ECO:0000256" key="1">
    <source>
        <dbReference type="SAM" id="Phobius"/>
    </source>
</evidence>
<dbReference type="EMBL" id="MN740355">
    <property type="protein sequence ID" value="QHU02181.1"/>
    <property type="molecule type" value="Genomic_DNA"/>
</dbReference>
<name>A0A6C0JBK2_9ZZZZ</name>